<dbReference type="RefSeq" id="WP_380694173.1">
    <property type="nucleotide sequence ID" value="NZ_JBHRYR010000002.1"/>
</dbReference>
<evidence type="ECO:0000313" key="2">
    <source>
        <dbReference type="Proteomes" id="UP001595617"/>
    </source>
</evidence>
<dbReference type="Gene3D" id="3.30.460.40">
    <property type="match status" value="1"/>
</dbReference>
<accession>A0ABV7ZYP3</accession>
<dbReference type="EMBL" id="JBHRYR010000002">
    <property type="protein sequence ID" value="MFC3852240.1"/>
    <property type="molecule type" value="Genomic_DNA"/>
</dbReference>
<evidence type="ECO:0000313" key="1">
    <source>
        <dbReference type="EMBL" id="MFC3852240.1"/>
    </source>
</evidence>
<name>A0ABV7ZYP3_9GAMM</name>
<keyword evidence="2" id="KW-1185">Reference proteome</keyword>
<comment type="caution">
    <text evidence="1">The sequence shown here is derived from an EMBL/GenBank/DDBJ whole genome shotgun (WGS) entry which is preliminary data.</text>
</comment>
<dbReference type="SUPFAM" id="SSF81301">
    <property type="entry name" value="Nucleotidyltransferase"/>
    <property type="match status" value="1"/>
</dbReference>
<dbReference type="InterPro" id="IPR018700">
    <property type="entry name" value="DUF2204"/>
</dbReference>
<dbReference type="InterPro" id="IPR043519">
    <property type="entry name" value="NT_sf"/>
</dbReference>
<organism evidence="1 2">
    <name type="scientific">Saccharospirillum mangrovi</name>
    <dbReference type="NCBI Taxonomy" id="2161747"/>
    <lineage>
        <taxon>Bacteria</taxon>
        <taxon>Pseudomonadati</taxon>
        <taxon>Pseudomonadota</taxon>
        <taxon>Gammaproteobacteria</taxon>
        <taxon>Oceanospirillales</taxon>
        <taxon>Saccharospirillaceae</taxon>
        <taxon>Saccharospirillum</taxon>
    </lineage>
</organism>
<proteinExistence type="predicted"/>
<dbReference type="Pfam" id="PF09970">
    <property type="entry name" value="DUF2204"/>
    <property type="match status" value="1"/>
</dbReference>
<dbReference type="Proteomes" id="UP001595617">
    <property type="component" value="Unassembled WGS sequence"/>
</dbReference>
<reference evidence="2" key="1">
    <citation type="journal article" date="2019" name="Int. J. Syst. Evol. Microbiol.">
        <title>The Global Catalogue of Microorganisms (GCM) 10K type strain sequencing project: providing services to taxonomists for standard genome sequencing and annotation.</title>
        <authorList>
            <consortium name="The Broad Institute Genomics Platform"/>
            <consortium name="The Broad Institute Genome Sequencing Center for Infectious Disease"/>
            <person name="Wu L."/>
            <person name="Ma J."/>
        </authorList>
    </citation>
    <scope>NUCLEOTIDE SEQUENCE [LARGE SCALE GENOMIC DNA]</scope>
    <source>
        <strain evidence="2">IBRC 10765</strain>
    </source>
</reference>
<protein>
    <submittedName>
        <fullName evidence="1">Nucleotidyltransferase</fullName>
    </submittedName>
</protein>
<sequence>MQNAALQWISDLLRERDIPFVVCGGLAAIAYGSTRPLNDIDLFVPGKHFQSVVSAGSPHVSKSAKRSREAGWHLEYIQFIYEGVKVEVGNAEQVEIFDSDSHEWTELHLDFSRVKDIEVMGVALPVMNVEDLIHYKRILNRPVDRDDLAQIVTKEGAH</sequence>
<gene>
    <name evidence="1" type="ORF">ACFOOG_05265</name>
</gene>